<feature type="domain" description="Plasmodium falciparum erythrocyte membrane protein-1 N-terminal segment" evidence="5">
    <location>
        <begin position="17"/>
        <end position="54"/>
    </location>
</feature>
<dbReference type="InterPro" id="IPR054595">
    <property type="entry name" value="DBL_C"/>
</dbReference>
<feature type="compositionally biased region" description="Acidic residues" evidence="1">
    <location>
        <begin position="1575"/>
        <end position="1585"/>
    </location>
</feature>
<feature type="compositionally biased region" description="Polar residues" evidence="1">
    <location>
        <begin position="1136"/>
        <end position="1147"/>
    </location>
</feature>
<evidence type="ECO:0000256" key="1">
    <source>
        <dbReference type="SAM" id="MobiDB-lite"/>
    </source>
</evidence>
<evidence type="ECO:0000259" key="6">
    <source>
        <dbReference type="Pfam" id="PF18562"/>
    </source>
</evidence>
<dbReference type="Pfam" id="PF15447">
    <property type="entry name" value="NTS"/>
    <property type="match status" value="1"/>
</dbReference>
<feature type="region of interest" description="Disordered" evidence="1">
    <location>
        <begin position="1558"/>
        <end position="1669"/>
    </location>
</feature>
<dbReference type="Pfam" id="PF03011">
    <property type="entry name" value="PFEMP"/>
    <property type="match status" value="2"/>
</dbReference>
<dbReference type="EMBL" id="DS016074">
    <property type="protein sequence ID" value="KOB84915.1"/>
    <property type="molecule type" value="Genomic_DNA"/>
</dbReference>
<feature type="region of interest" description="Disordered" evidence="1">
    <location>
        <begin position="544"/>
        <end position="566"/>
    </location>
</feature>
<feature type="domain" description="Duffy-binding-like" evidence="7">
    <location>
        <begin position="1153"/>
        <end position="1306"/>
    </location>
</feature>
<dbReference type="FunFam" id="1.20.58.830:FF:000003">
    <property type="entry name" value="Erythrocyte membrane protein 1, PfEMP1"/>
    <property type="match status" value="1"/>
</dbReference>
<dbReference type="InterPro" id="IPR029210">
    <property type="entry name" value="PfEMP1_NTS"/>
</dbReference>
<dbReference type="Pfam" id="PF22672">
    <property type="entry name" value="DBL_C"/>
    <property type="match status" value="2"/>
</dbReference>
<feature type="region of interest" description="Disordered" evidence="1">
    <location>
        <begin position="1056"/>
        <end position="1078"/>
    </location>
</feature>
<feature type="compositionally biased region" description="Low complexity" evidence="1">
    <location>
        <begin position="544"/>
        <end position="556"/>
    </location>
</feature>
<dbReference type="GO" id="GO:0016020">
    <property type="term" value="C:membrane"/>
    <property type="evidence" value="ECO:0007669"/>
    <property type="project" value="InterPro"/>
</dbReference>
<feature type="compositionally biased region" description="Basic residues" evidence="1">
    <location>
        <begin position="1648"/>
        <end position="1661"/>
    </location>
</feature>
<feature type="domain" description="Duffy-antigen binding" evidence="3">
    <location>
        <begin position="199"/>
        <end position="289"/>
    </location>
</feature>
<feature type="compositionally biased region" description="Basic and acidic residues" evidence="1">
    <location>
        <begin position="1597"/>
        <end position="1611"/>
    </location>
</feature>
<feature type="compositionally biased region" description="Low complexity" evidence="1">
    <location>
        <begin position="1057"/>
        <end position="1075"/>
    </location>
</feature>
<dbReference type="InterPro" id="IPR044932">
    <property type="entry name" value="PfEMP1_ATS_sf"/>
</dbReference>
<feature type="domain" description="Plasmodium falciparum erythrocyte membrane protein 1 acidic terminal segment" evidence="4">
    <location>
        <begin position="1678"/>
        <end position="2157"/>
    </location>
</feature>
<feature type="compositionally biased region" description="Acidic residues" evidence="1">
    <location>
        <begin position="815"/>
        <end position="846"/>
    </location>
</feature>
<dbReference type="FunFam" id="1.20.58.830:FF:000004">
    <property type="entry name" value="Erythrocyte membrane protein 1, PfEMP1"/>
    <property type="match status" value="1"/>
</dbReference>
<evidence type="ECO:0000259" key="4">
    <source>
        <dbReference type="Pfam" id="PF15445"/>
    </source>
</evidence>
<dbReference type="FunFam" id="1.20.58.1930:FF:000001">
    <property type="entry name" value="Erythrocyte membrane protein 1, PfEMP1"/>
    <property type="match status" value="1"/>
</dbReference>
<dbReference type="Gene3D" id="1.20.1310.20">
    <property type="entry name" value="Duffy-antigen binding domain"/>
    <property type="match status" value="2"/>
</dbReference>
<proteinExistence type="predicted"/>
<feature type="compositionally biased region" description="Polar residues" evidence="1">
    <location>
        <begin position="1559"/>
        <end position="1572"/>
    </location>
</feature>
<dbReference type="Gene3D" id="1.20.58.1930">
    <property type="match status" value="1"/>
</dbReference>
<feature type="region of interest" description="Disordered" evidence="1">
    <location>
        <begin position="1843"/>
        <end position="1864"/>
    </location>
</feature>
<feature type="compositionally biased region" description="Basic and acidic residues" evidence="1">
    <location>
        <begin position="1622"/>
        <end position="1631"/>
    </location>
</feature>
<evidence type="ECO:0000313" key="9">
    <source>
        <dbReference type="Proteomes" id="UP000054282"/>
    </source>
</evidence>
<evidence type="ECO:0000259" key="5">
    <source>
        <dbReference type="Pfam" id="PF15447"/>
    </source>
</evidence>
<dbReference type="OMA" id="YSINTHY"/>
<dbReference type="InterPro" id="IPR029211">
    <property type="entry name" value="PfEMP1_ATS"/>
</dbReference>
<dbReference type="Pfam" id="PF18562">
    <property type="entry name" value="CIDR1_gamma"/>
    <property type="match status" value="1"/>
</dbReference>
<dbReference type="InterPro" id="IPR041480">
    <property type="entry name" value="CIDR1_gamma"/>
</dbReference>
<feature type="region of interest" description="Disordered" evidence="1">
    <location>
        <begin position="1796"/>
        <end position="1825"/>
    </location>
</feature>
<feature type="compositionally biased region" description="Low complexity" evidence="1">
    <location>
        <begin position="2022"/>
        <end position="2063"/>
    </location>
</feature>
<feature type="domain" description="Duffy-antigen binding" evidence="3">
    <location>
        <begin position="909"/>
        <end position="1119"/>
    </location>
</feature>
<feature type="region of interest" description="Disordered" evidence="1">
    <location>
        <begin position="1230"/>
        <end position="1253"/>
    </location>
</feature>
<feature type="region of interest" description="Disordered" evidence="1">
    <location>
        <begin position="786"/>
        <end position="856"/>
    </location>
</feature>
<dbReference type="Pfam" id="PF05424">
    <property type="entry name" value="Duffy_binding"/>
    <property type="match status" value="3"/>
</dbReference>
<evidence type="ECO:0000259" key="2">
    <source>
        <dbReference type="Pfam" id="PF03011"/>
    </source>
</evidence>
<dbReference type="InterPro" id="IPR004258">
    <property type="entry name" value="DBL"/>
</dbReference>
<accession>A0A0L7LXE2</accession>
<evidence type="ECO:0000259" key="7">
    <source>
        <dbReference type="Pfam" id="PF22672"/>
    </source>
</evidence>
<feature type="domain" description="Duffy-binding-like" evidence="7">
    <location>
        <begin position="293"/>
        <end position="448"/>
    </location>
</feature>
<evidence type="ECO:0000259" key="3">
    <source>
        <dbReference type="Pfam" id="PF05424"/>
    </source>
</evidence>
<feature type="region of interest" description="Disordered" evidence="1">
    <location>
        <begin position="377"/>
        <end position="396"/>
    </location>
</feature>
<dbReference type="InterPro" id="IPR008602">
    <property type="entry name" value="Duffy-antigen-binding"/>
</dbReference>
<organism evidence="8 9">
    <name type="scientific">Plasmodium falciparum (isolate Dd2)</name>
    <dbReference type="NCBI Taxonomy" id="57267"/>
    <lineage>
        <taxon>Eukaryota</taxon>
        <taxon>Sar</taxon>
        <taxon>Alveolata</taxon>
        <taxon>Apicomplexa</taxon>
        <taxon>Aconoidasida</taxon>
        <taxon>Haemosporida</taxon>
        <taxon>Plasmodiidae</taxon>
        <taxon>Plasmodium</taxon>
        <taxon>Plasmodium (Laverania)</taxon>
    </lineage>
</organism>
<protein>
    <recommendedName>
        <fullName evidence="10">Erythrocyte membrane protein 1, PfEMP1</fullName>
    </recommendedName>
</protein>
<feature type="domain" description="Duffy-binding-like" evidence="2">
    <location>
        <begin position="1426"/>
        <end position="1563"/>
    </location>
</feature>
<feature type="compositionally biased region" description="Polar residues" evidence="1">
    <location>
        <begin position="1240"/>
        <end position="1253"/>
    </location>
</feature>
<dbReference type="KEGG" id="pfd:PFDG_00283"/>
<gene>
    <name evidence="8" type="ORF">PFDG_00283</name>
</gene>
<dbReference type="Proteomes" id="UP000054282">
    <property type="component" value="Unassembled WGS sequence"/>
</dbReference>
<dbReference type="GO" id="GO:0046789">
    <property type="term" value="F:host cell surface receptor binding"/>
    <property type="evidence" value="ECO:0007669"/>
    <property type="project" value="InterPro"/>
</dbReference>
<dbReference type="InterPro" id="IPR042202">
    <property type="entry name" value="Duffy-ag-bd_sf"/>
</dbReference>
<reference evidence="9" key="2">
    <citation type="submission" date="2006-09" db="EMBL/GenBank/DDBJ databases">
        <title>The genome sequence of Plasmodium falciparum Dd2.</title>
        <authorList>
            <consortium name="The Broad Institute Genome Sequencing Platform"/>
            <person name="Birren B."/>
            <person name="Lander E."/>
            <person name="Galagan J."/>
            <person name="Nusbaum C."/>
            <person name="Devon K."/>
            <person name="Henn M."/>
            <person name="Jaffe D."/>
            <person name="Butler J."/>
            <person name="Alvarez P."/>
            <person name="Gnerre S."/>
            <person name="Grabherr M."/>
            <person name="Kleber M."/>
            <person name="Mauceli E."/>
            <person name="Brockman W."/>
            <person name="MacCallum I.A."/>
            <person name="Rounsley S."/>
            <person name="Young S."/>
            <person name="LaButti K."/>
            <person name="Pushparaj V."/>
            <person name="DeCaprio D."/>
            <person name="Crawford M."/>
            <person name="Koehrsen M."/>
            <person name="Engels R."/>
            <person name="Montgomery P."/>
            <person name="Pearson M."/>
            <person name="Howarth C."/>
            <person name="Larson L."/>
            <person name="Luoma S."/>
            <person name="White J."/>
            <person name="Kodira C."/>
            <person name="Zeng Q."/>
            <person name="O'Leary S."/>
            <person name="Yandava C."/>
            <person name="Alvarado L."/>
            <person name="Wirth D."/>
            <person name="Volkman S."/>
            <person name="Hartl D."/>
        </authorList>
    </citation>
    <scope>NUCLEOTIDE SEQUENCE [LARGE SCALE GENOMIC DNA]</scope>
</reference>
<feature type="domain" description="Duffy-antigen binding" evidence="3">
    <location>
        <begin position="118"/>
        <end position="194"/>
    </location>
</feature>
<sequence>MALPGSVGEDKYKSAPDAKHLLDEIGEVVYKQVKKEADGTNYINELKGSLASATTNWELGGTDKPCMFDYTTRLGANSERHPCGTGKDAKNEDVKRFSDTQGAECTKSKIKYSDYYRGACAPFRRLNLCNKNMEKMDANNYDSGNAKHKLLAEVCLAAKYEGQSIKTHYPKYQAQYPGSASTTCTELARSFADIELTKNEKKASEAQNRYKDTKNFYQLREDWWTANRETVWKAITCSADRGNAYFRQTCNDDGTSSRAIHQCRCQKKDGTHDSDQVPTYFDYVPQYLRWFEEWGEDFCRKRKKKLTDAINKCRGPSGNERYCDLNGYDCEKTKRGRNMYRWDYKCTGCFLSCSHFRTWIDNQKEQFLKQRNKYQTEISDGGGSGSSRKKRSISGSDGNKYDGYESKFYKILKDDYGTVDSFLEKLSKEKECEKITDTEGGKIDFKTVKSSSASGGGDGSNKTFDHTTYCQACPLCGVEKKNNGSGGNTEWERKENMNQCPPIKLYKPKYGEVGTTINFLYSGDEATEIEKKLKEFCLTQSGNSVVGSSSARGNGASRDKNGGSDSQKLYQDWKCYQSDQLEKVGQGEDDEEYDKDVKNAGGLCILETTNGKEKVNKQKTFNPFFYYWVVHMLKDSIHWRTKKIKRCLENNNGNRCNKKNKCKDDCGCFEKWVGKKREEWMAIKQHFRKQDISGTGGNGNPVGLFSLSHDDLLEQVLEKNLLLESLQEAYGDTDDIGRIRKILDEEEAAQADGIGGGGGEDNTTIDKLLNHEEGIVNECKQKQEECNKQKQQEQESRARSHSETNVQPADTKNNEEEDEEDEDDDEDDDKEEESEALPDETEEVAEETAVTPPEVKPACQIVDDLFKGTKNFEDACGLKYGKNYGWKCVPTTSGGDEKSGKDGATGGSVCIPPRRRRLYVGKLTQWASQVPLGDAASTETPESSLLRQAFIESAAVETFFLWHKFKEQWRLQKAAERERNGDLLGLSNDQEGSQEVDPEDKLKKGIIPEEFLRRMFYTFGDYRDICTGDEKVIQMLKANGDNNIETINNKIKPILNGNTSPLTSPLTSPGSSSGNDPASLWNKHAESIWNGMIYALTYKDGEEGKSPQKVEAVNYQTLMEKYQYDKAKLEEEEQNGAMSTRPRTSQPPSAPKWGETFCRERKKRLEKIKDDCKVENGGSEKQYSGDGEHCETILSKNKYDTVPSLGSSCPKSCSSYRKWIERKKDEYEKQEKEYGEQQKNCPTQSKATGPNNEGNGVCGTVQRWPNAAAFLQKLGSCKNDNVEDNGEDNQEDEIKFDDKDKTFQHTDYCDPCSQFKIDCQNDNCSKDKEQECKNKNKNSITANDIETMGQPTEEIVMRVSDDSTKKFEVDDLKVCEGKGIFEGIREDKWKCRNVCGYVVCKPKKVDGKTFDGKENGENQIITITALVTHWVQYFLEDYNKIRRKLNPCRNNGEGYQCIKDCVEKWIQNKREEWRKIKELYLQQYKNNDQGDYPVTTILEDLQSRPEFNKAIKPCDGLTAFKKSCGLNGDANSQKKGAKDNDLVLCMIKKLEDKAKKCKSQSSGSDCNTPPTSDTTLDEEPLEEENSVTQPNICPKQTVEDKKKEEEGDDCKPAAPPSSGGHNPEEKARESQQPKLPQKPRGSEEKAKPTKPKVVKPKKVKPKPPDLSEPLKNAMLSSTIMWSIGIGFAAFTYFYLKKKTKSTIDLLRVINIPKSDYGIPTKLSPNRYIPYTSGKYRGKRYIYLEGDSGTDSGYTDHYSDITSSSESEYEELDINDIYVPGSPKYKTLIEVILEPSGKNTTASGNNTPSDTQNDIQNDGIPSSKITDNEWNTLKDEFISQYLQSEQPKDVPNDYSSGTIPTNTNITTTSRHNVEEKPFITSIHDRDLYTGEEYNYDMSTNSGNNNLYSGENNVYGGIDPTGDNRGLTSGKHDSYSGIDLINDSLSGDYDIYDELLKRKENELFGTNHVKQTSIHSVAKLTNSDPIHNQLELFHKWLDRHRDMCEKWNNKEEVLDKLKEEWNKDNNNNSGTPSDNTTPTTGITPPTSDNTPPTSDNTPPTSDIPSGKQVLNTDVSIQIHMDNPKPINQFTNMDTILEDLDKYNEPYYDVQDDIYYDVNDQDVSTVDSNNMDVPSKVQIEMDVNTKLVKEKYPIADVWDI</sequence>
<feature type="domain" description="Duffy-binding-like" evidence="2">
    <location>
        <begin position="624"/>
        <end position="785"/>
    </location>
</feature>
<evidence type="ECO:0008006" key="10">
    <source>
        <dbReference type="Google" id="ProtNLM"/>
    </source>
</evidence>
<dbReference type="Gene3D" id="1.20.58.830">
    <property type="match status" value="3"/>
</dbReference>
<evidence type="ECO:0000313" key="8">
    <source>
        <dbReference type="EMBL" id="KOB84915.1"/>
    </source>
</evidence>
<feature type="region of interest" description="Disordered" evidence="1">
    <location>
        <begin position="1131"/>
        <end position="1154"/>
    </location>
</feature>
<reference evidence="9" key="1">
    <citation type="submission" date="2006-09" db="EMBL/GenBank/DDBJ databases">
        <title>Annotation of Plasmodium falciparum Dd2.</title>
        <authorList>
            <consortium name="The Broad Institute Genome Sequencing Platform"/>
            <person name="Volkman S.K."/>
            <person name="Neafsey D.E."/>
            <person name="Dash A.P."/>
            <person name="Chitnis C.E."/>
            <person name="Hartl D.L."/>
            <person name="Young S.K."/>
            <person name="Zeng Q."/>
            <person name="Koehrsen M."/>
            <person name="Alvarado L."/>
            <person name="Berlin A."/>
            <person name="Borenstein D."/>
            <person name="Chapman S.B."/>
            <person name="Chen Z."/>
            <person name="Engels R."/>
            <person name="Freedman E."/>
            <person name="Gellesch M."/>
            <person name="Goldberg J."/>
            <person name="Griggs A."/>
            <person name="Gujja S."/>
            <person name="Heilman E.R."/>
            <person name="Heiman D.I."/>
            <person name="Howarth C."/>
            <person name="Jen D."/>
            <person name="Larson L."/>
            <person name="Mehta T."/>
            <person name="Neiman D."/>
            <person name="Park D."/>
            <person name="Pearson M."/>
            <person name="Roberts A."/>
            <person name="Saif S."/>
            <person name="Shea T."/>
            <person name="Shenoy N."/>
            <person name="Sisk P."/>
            <person name="Stolte C."/>
            <person name="Sykes S."/>
            <person name="Walk T."/>
            <person name="White J."/>
            <person name="Yandava C."/>
            <person name="Haas B."/>
            <person name="Henn M.R."/>
            <person name="Nusbaum C."/>
            <person name="Birren B."/>
        </authorList>
    </citation>
    <scope>NUCLEOTIDE SEQUENCE [LARGE SCALE GENOMIC DNA]</scope>
</reference>
<dbReference type="FunFam" id="1.10.1900.40:FF:000001">
    <property type="entry name" value="Erythrocyte membrane protein 1"/>
    <property type="match status" value="1"/>
</dbReference>
<dbReference type="Gene3D" id="1.10.1900.40">
    <property type="entry name" value="Acidic terminal segments, variant surface antigen of PfEMP1"/>
    <property type="match status" value="2"/>
</dbReference>
<feature type="region of interest" description="Disordered" evidence="1">
    <location>
        <begin position="2018"/>
        <end position="2065"/>
    </location>
</feature>
<dbReference type="Pfam" id="PF15445">
    <property type="entry name" value="ATS"/>
    <property type="match status" value="1"/>
</dbReference>
<feature type="domain" description="Cysteine-rich interdomain region 1 gamma" evidence="6">
    <location>
        <begin position="1352"/>
        <end position="1404"/>
    </location>
</feature>
<dbReference type="SUPFAM" id="SSF140924">
    <property type="entry name" value="Duffy binding domain-like"/>
    <property type="match status" value="4"/>
</dbReference>
<feature type="compositionally biased region" description="Basic and acidic residues" evidence="1">
    <location>
        <begin position="786"/>
        <end position="802"/>
    </location>
</feature>
<name>A0A0L7LXE2_PLAF4</name>